<dbReference type="EMBL" id="AQQX01000001">
    <property type="protein sequence ID" value="KGM50623.1"/>
    <property type="molecule type" value="Genomic_DNA"/>
</dbReference>
<sequence>MAMSEAAGMDRSGTAATGDIPAALAMRHDAPRTADAKGSSILLAGLVALCRAPVLRAATGPTGARSRGPSQQKWGRPIRRADHATGPIGDARCDRRTGHGIIGQQGKQRLTRRGRAIANVLHRHMQSNSPLRPFRTEALKTRMDRGHAACSGFRNGGAA</sequence>
<dbReference type="Proteomes" id="UP000030004">
    <property type="component" value="Unassembled WGS sequence"/>
</dbReference>
<accession>A0A0A0EKC8</accession>
<comment type="caution">
    <text evidence="2">The sequence shown here is derived from an EMBL/GenBank/DDBJ whole genome shotgun (WGS) entry which is preliminary data.</text>
</comment>
<dbReference type="AlphaFoldDB" id="A0A0A0EKC8"/>
<evidence type="ECO:0000313" key="3">
    <source>
        <dbReference type="Proteomes" id="UP000030004"/>
    </source>
</evidence>
<organism evidence="2 3">
    <name type="scientific">Pseudooceanicola atlanticus</name>
    <dbReference type="NCBI Taxonomy" id="1461694"/>
    <lineage>
        <taxon>Bacteria</taxon>
        <taxon>Pseudomonadati</taxon>
        <taxon>Pseudomonadota</taxon>
        <taxon>Alphaproteobacteria</taxon>
        <taxon>Rhodobacterales</taxon>
        <taxon>Paracoccaceae</taxon>
        <taxon>Pseudooceanicola</taxon>
    </lineage>
</organism>
<gene>
    <name evidence="2" type="ORF">ATO9_03845</name>
</gene>
<evidence type="ECO:0000256" key="1">
    <source>
        <dbReference type="SAM" id="MobiDB-lite"/>
    </source>
</evidence>
<protein>
    <submittedName>
        <fullName evidence="2">Uncharacterized protein</fullName>
    </submittedName>
</protein>
<name>A0A0A0EKC8_9RHOB</name>
<proteinExistence type="predicted"/>
<keyword evidence="3" id="KW-1185">Reference proteome</keyword>
<reference evidence="2 3" key="1">
    <citation type="journal article" date="2015" name="Antonie Van Leeuwenhoek">
        <title>Pseudooceanicola atlanticus gen. nov. sp. nov., isolated from surface seawater of the Atlantic Ocean and reclassification of Oceanicola batsensis, Oceanicola marinus, Oceanicola nitratireducens, Oceanicola nanhaiensis, Oceanicola antarcticus and Oceanicola flagellatus, as Pseudooceanicola batsensis comb. nov., Pseudooceanicola marinus comb. nov., Pseudooceanicola nitratireducens comb. nov., Pseudooceanicola nanhaiensis comb. nov., Pseudooceanicola antarcticus comb. nov., and Pseudooceanicola flagellatus comb. nov.</title>
        <authorList>
            <person name="Lai Q."/>
            <person name="Li G."/>
            <person name="Liu X."/>
            <person name="Du Y."/>
            <person name="Sun F."/>
            <person name="Shao Z."/>
        </authorList>
    </citation>
    <scope>NUCLEOTIDE SEQUENCE [LARGE SCALE GENOMIC DNA]</scope>
    <source>
        <strain evidence="2 3">22II-s11g</strain>
    </source>
</reference>
<evidence type="ECO:0000313" key="2">
    <source>
        <dbReference type="EMBL" id="KGM50623.1"/>
    </source>
</evidence>
<dbReference type="STRING" id="1461694.ATO9_03845"/>
<feature type="region of interest" description="Disordered" evidence="1">
    <location>
        <begin position="59"/>
        <end position="90"/>
    </location>
</feature>